<dbReference type="SUPFAM" id="SSF47781">
    <property type="entry name" value="RuvA domain 2-like"/>
    <property type="match status" value="1"/>
</dbReference>
<dbReference type="Pfam" id="PF12836">
    <property type="entry name" value="HHH_3"/>
    <property type="match status" value="1"/>
</dbReference>
<proteinExistence type="predicted"/>
<dbReference type="PANTHER" id="PTHR21180:SF32">
    <property type="entry name" value="ENDONUCLEASE_EXONUCLEASE_PHOSPHATASE FAMILY DOMAIN-CONTAINING PROTEIN 1"/>
    <property type="match status" value="1"/>
</dbReference>
<gene>
    <name evidence="1" type="ORF">E4P47_04050</name>
</gene>
<organism evidence="1 2">
    <name type="scientific">Porphyromonas levii</name>
    <dbReference type="NCBI Taxonomy" id="28114"/>
    <lineage>
        <taxon>Bacteria</taxon>
        <taxon>Pseudomonadati</taxon>
        <taxon>Bacteroidota</taxon>
        <taxon>Bacteroidia</taxon>
        <taxon>Bacteroidales</taxon>
        <taxon>Porphyromonadaceae</taxon>
        <taxon>Porphyromonas</taxon>
    </lineage>
</organism>
<dbReference type="InterPro" id="IPR010994">
    <property type="entry name" value="RuvA_2-like"/>
</dbReference>
<dbReference type="InterPro" id="IPR051675">
    <property type="entry name" value="Endo/Exo/Phosphatase_dom_1"/>
</dbReference>
<dbReference type="GO" id="GO:0015627">
    <property type="term" value="C:type II protein secretion system complex"/>
    <property type="evidence" value="ECO:0007669"/>
    <property type="project" value="TreeGrafter"/>
</dbReference>
<dbReference type="STRING" id="1122973.GCA_000379925_00918"/>
<reference evidence="1 2" key="1">
    <citation type="submission" date="2019-03" db="EMBL/GenBank/DDBJ databases">
        <title>Porphyromonas levii Isolated from the Uterus of Dairy Cows.</title>
        <authorList>
            <person name="Francis A.M."/>
        </authorList>
    </citation>
    <scope>NUCLEOTIDE SEQUENCE [LARGE SCALE GENOMIC DNA]</scope>
    <source>
        <strain evidence="1 2">AF5678</strain>
    </source>
</reference>
<comment type="caution">
    <text evidence="1">The sequence shown here is derived from an EMBL/GenBank/DDBJ whole genome shotgun (WGS) entry which is preliminary data.</text>
</comment>
<name>A0A4Y8WQ92_9PORP</name>
<protein>
    <submittedName>
        <fullName evidence="1">Helix-hairpin-helix domain-containing protein</fullName>
    </submittedName>
</protein>
<dbReference type="EMBL" id="SPNC01000043">
    <property type="protein sequence ID" value="TFH95641.1"/>
    <property type="molecule type" value="Genomic_DNA"/>
</dbReference>
<dbReference type="Gene3D" id="1.10.150.320">
    <property type="entry name" value="Photosystem II 12 kDa extrinsic protein"/>
    <property type="match status" value="1"/>
</dbReference>
<dbReference type="Proteomes" id="UP000297225">
    <property type="component" value="Unassembled WGS sequence"/>
</dbReference>
<evidence type="ECO:0000313" key="1">
    <source>
        <dbReference type="EMBL" id="TFH95641.1"/>
    </source>
</evidence>
<dbReference type="OrthoDB" id="981124at2"/>
<accession>A0A4Y8WQ92</accession>
<keyword evidence="2" id="KW-1185">Reference proteome</keyword>
<dbReference type="AlphaFoldDB" id="A0A4Y8WQ92"/>
<dbReference type="GO" id="GO:0015628">
    <property type="term" value="P:protein secretion by the type II secretion system"/>
    <property type="evidence" value="ECO:0007669"/>
    <property type="project" value="TreeGrafter"/>
</dbReference>
<dbReference type="PANTHER" id="PTHR21180">
    <property type="entry name" value="ENDONUCLEASE/EXONUCLEASE/PHOSPHATASE FAMILY DOMAIN-CONTAINING PROTEIN 1"/>
    <property type="match status" value="1"/>
</dbReference>
<sequence length="231" mass="26114">MNGVTNGDRKVLIVLLVLVLALIGYMGISGAKPIRTTDTPSVGIRDTVYIEVPDSLAGVKSGDTLPIRTDRYPGPPQRVQYQKKLSSGATIDLNSADTLLLMRVPGIGPSFARRICKYRELLGGYYVVEQLQEVYGMDRERYDQIAPFMRIKTKVRPLVVTRDSIPRHPYLQWQHVRAIEDLYRNGRELNWKALMDSGKFSRDDSLRLSPYLTFQEVRVVSLGVESPTNTE</sequence>
<dbReference type="RefSeq" id="WP_134849392.1">
    <property type="nucleotide sequence ID" value="NZ_CP197400.1"/>
</dbReference>
<evidence type="ECO:0000313" key="2">
    <source>
        <dbReference type="Proteomes" id="UP000297225"/>
    </source>
</evidence>